<keyword evidence="2" id="KW-1185">Reference proteome</keyword>
<dbReference type="AlphaFoldDB" id="A0AAV7FSZ9"/>
<evidence type="ECO:0000313" key="2">
    <source>
        <dbReference type="Proteomes" id="UP000775213"/>
    </source>
</evidence>
<evidence type="ECO:0000313" key="1">
    <source>
        <dbReference type="EMBL" id="KAH0452775.1"/>
    </source>
</evidence>
<dbReference type="Proteomes" id="UP000775213">
    <property type="component" value="Unassembled WGS sequence"/>
</dbReference>
<organism evidence="1 2">
    <name type="scientific">Dendrobium chrysotoxum</name>
    <name type="common">Orchid</name>
    <dbReference type="NCBI Taxonomy" id="161865"/>
    <lineage>
        <taxon>Eukaryota</taxon>
        <taxon>Viridiplantae</taxon>
        <taxon>Streptophyta</taxon>
        <taxon>Embryophyta</taxon>
        <taxon>Tracheophyta</taxon>
        <taxon>Spermatophyta</taxon>
        <taxon>Magnoliopsida</taxon>
        <taxon>Liliopsida</taxon>
        <taxon>Asparagales</taxon>
        <taxon>Orchidaceae</taxon>
        <taxon>Epidendroideae</taxon>
        <taxon>Malaxideae</taxon>
        <taxon>Dendrobiinae</taxon>
        <taxon>Dendrobium</taxon>
    </lineage>
</organism>
<proteinExistence type="predicted"/>
<gene>
    <name evidence="1" type="ORF">IEQ34_017099</name>
</gene>
<sequence length="79" mass="9395">MVKLICKNCDDHHLLKLIENVEEVCKKMMATPIDLMKNKSLFEMARVLAHLMLVIREEDRWKVIATTWIELLKKWSKNS</sequence>
<name>A0AAV7FSZ9_DENCH</name>
<reference evidence="1 2" key="1">
    <citation type="journal article" date="2021" name="Hortic Res">
        <title>Chromosome-scale assembly of the Dendrobium chrysotoxum genome enhances the understanding of orchid evolution.</title>
        <authorList>
            <person name="Zhang Y."/>
            <person name="Zhang G.Q."/>
            <person name="Zhang D."/>
            <person name="Liu X.D."/>
            <person name="Xu X.Y."/>
            <person name="Sun W.H."/>
            <person name="Yu X."/>
            <person name="Zhu X."/>
            <person name="Wang Z.W."/>
            <person name="Zhao X."/>
            <person name="Zhong W.Y."/>
            <person name="Chen H."/>
            <person name="Yin W.L."/>
            <person name="Huang T."/>
            <person name="Niu S.C."/>
            <person name="Liu Z.J."/>
        </authorList>
    </citation>
    <scope>NUCLEOTIDE SEQUENCE [LARGE SCALE GENOMIC DNA]</scope>
    <source>
        <strain evidence="1">Lindl</strain>
    </source>
</reference>
<comment type="caution">
    <text evidence="1">The sequence shown here is derived from an EMBL/GenBank/DDBJ whole genome shotgun (WGS) entry which is preliminary data.</text>
</comment>
<accession>A0AAV7FSZ9</accession>
<protein>
    <submittedName>
        <fullName evidence="1">Uncharacterized protein</fullName>
    </submittedName>
</protein>
<dbReference type="EMBL" id="JAGFBR010000016">
    <property type="protein sequence ID" value="KAH0452775.1"/>
    <property type="molecule type" value="Genomic_DNA"/>
</dbReference>